<keyword evidence="3" id="KW-0863">Zinc-finger</keyword>
<dbReference type="PROSITE" id="PS00028">
    <property type="entry name" value="ZINC_FINGER_C2H2_1"/>
    <property type="match status" value="2"/>
</dbReference>
<reference evidence="7" key="1">
    <citation type="submission" date="2021-12" db="EMBL/GenBank/DDBJ databases">
        <authorList>
            <person name="King R."/>
        </authorList>
    </citation>
    <scope>NUCLEOTIDE SEQUENCE</scope>
</reference>
<dbReference type="InterPro" id="IPR051095">
    <property type="entry name" value="Dros_DevTransReg"/>
</dbReference>
<dbReference type="GO" id="GO:0048666">
    <property type="term" value="P:neuron development"/>
    <property type="evidence" value="ECO:0007669"/>
    <property type="project" value="UniProtKB-ARBA"/>
</dbReference>
<feature type="compositionally biased region" description="Polar residues" evidence="4">
    <location>
        <begin position="121"/>
        <end position="141"/>
    </location>
</feature>
<dbReference type="Gene3D" id="3.30.160.60">
    <property type="entry name" value="Classic Zinc Finger"/>
    <property type="match status" value="1"/>
</dbReference>
<dbReference type="GO" id="GO:0005634">
    <property type="term" value="C:nucleus"/>
    <property type="evidence" value="ECO:0007669"/>
    <property type="project" value="UniProtKB-SubCell"/>
</dbReference>
<evidence type="ECO:0000259" key="5">
    <source>
        <dbReference type="PROSITE" id="PS50097"/>
    </source>
</evidence>
<evidence type="ECO:0000256" key="1">
    <source>
        <dbReference type="ARBA" id="ARBA00004123"/>
    </source>
</evidence>
<dbReference type="PROSITE" id="PS50097">
    <property type="entry name" value="BTB"/>
    <property type="match status" value="1"/>
</dbReference>
<dbReference type="CDD" id="cd18315">
    <property type="entry name" value="BTB_POZ_BAB-like"/>
    <property type="match status" value="1"/>
</dbReference>
<keyword evidence="3" id="KW-0479">Metal-binding</keyword>
<comment type="subcellular location">
    <subcellularLocation>
        <location evidence="1">Nucleus</location>
    </subcellularLocation>
</comment>
<dbReference type="PROSITE" id="PS50157">
    <property type="entry name" value="ZINC_FINGER_C2H2_2"/>
    <property type="match status" value="1"/>
</dbReference>
<feature type="region of interest" description="Disordered" evidence="4">
    <location>
        <begin position="121"/>
        <end position="176"/>
    </location>
</feature>
<accession>A0A9P0A206</accession>
<evidence type="ECO:0000256" key="4">
    <source>
        <dbReference type="SAM" id="MobiDB-lite"/>
    </source>
</evidence>
<protein>
    <submittedName>
        <fullName evidence="7">Uncharacterized protein</fullName>
    </submittedName>
</protein>
<dbReference type="GO" id="GO:0006357">
    <property type="term" value="P:regulation of transcription by RNA polymerase II"/>
    <property type="evidence" value="ECO:0007669"/>
    <property type="project" value="TreeGrafter"/>
</dbReference>
<organism evidence="7 8">
    <name type="scientific">Bemisia tabaci</name>
    <name type="common">Sweetpotato whitefly</name>
    <name type="synonym">Aleurodes tabaci</name>
    <dbReference type="NCBI Taxonomy" id="7038"/>
    <lineage>
        <taxon>Eukaryota</taxon>
        <taxon>Metazoa</taxon>
        <taxon>Ecdysozoa</taxon>
        <taxon>Arthropoda</taxon>
        <taxon>Hexapoda</taxon>
        <taxon>Insecta</taxon>
        <taxon>Pterygota</taxon>
        <taxon>Neoptera</taxon>
        <taxon>Paraneoptera</taxon>
        <taxon>Hemiptera</taxon>
        <taxon>Sternorrhyncha</taxon>
        <taxon>Aleyrodoidea</taxon>
        <taxon>Aleyrodidae</taxon>
        <taxon>Aleyrodinae</taxon>
        <taxon>Bemisia</taxon>
    </lineage>
</organism>
<dbReference type="SUPFAM" id="SSF57667">
    <property type="entry name" value="beta-beta-alpha zinc fingers"/>
    <property type="match status" value="1"/>
</dbReference>
<evidence type="ECO:0000313" key="8">
    <source>
        <dbReference type="Proteomes" id="UP001152759"/>
    </source>
</evidence>
<dbReference type="SUPFAM" id="SSF54695">
    <property type="entry name" value="POZ domain"/>
    <property type="match status" value="1"/>
</dbReference>
<evidence type="ECO:0000259" key="6">
    <source>
        <dbReference type="PROSITE" id="PS50157"/>
    </source>
</evidence>
<dbReference type="GO" id="GO:0008270">
    <property type="term" value="F:zinc ion binding"/>
    <property type="evidence" value="ECO:0007669"/>
    <property type="project" value="UniProtKB-KW"/>
</dbReference>
<dbReference type="Proteomes" id="UP001152759">
    <property type="component" value="Chromosome 1"/>
</dbReference>
<proteinExistence type="predicted"/>
<evidence type="ECO:0000256" key="2">
    <source>
        <dbReference type="ARBA" id="ARBA00023242"/>
    </source>
</evidence>
<dbReference type="InterPro" id="IPR013087">
    <property type="entry name" value="Znf_C2H2_type"/>
</dbReference>
<keyword evidence="8" id="KW-1185">Reference proteome</keyword>
<name>A0A9P0A206_BEMTA</name>
<dbReference type="Pfam" id="PF00651">
    <property type="entry name" value="BTB"/>
    <property type="match status" value="1"/>
</dbReference>
<dbReference type="InterPro" id="IPR011333">
    <property type="entry name" value="SKP1/BTB/POZ_sf"/>
</dbReference>
<dbReference type="GO" id="GO:0003006">
    <property type="term" value="P:developmental process involved in reproduction"/>
    <property type="evidence" value="ECO:0007669"/>
    <property type="project" value="UniProtKB-ARBA"/>
</dbReference>
<feature type="domain" description="BTB" evidence="5">
    <location>
        <begin position="32"/>
        <end position="97"/>
    </location>
</feature>
<dbReference type="PANTHER" id="PTHR23110">
    <property type="entry name" value="BTB DOMAIN TRANSCRIPTION FACTOR"/>
    <property type="match status" value="1"/>
</dbReference>
<dbReference type="GO" id="GO:0048513">
    <property type="term" value="P:animal organ development"/>
    <property type="evidence" value="ECO:0007669"/>
    <property type="project" value="UniProtKB-ARBA"/>
</dbReference>
<gene>
    <name evidence="7" type="ORF">BEMITA_LOCUS1426</name>
</gene>
<dbReference type="EMBL" id="OU963862">
    <property type="protein sequence ID" value="CAH0381811.1"/>
    <property type="molecule type" value="Genomic_DNA"/>
</dbReference>
<dbReference type="Pfam" id="PF00096">
    <property type="entry name" value="zf-C2H2"/>
    <property type="match status" value="2"/>
</dbReference>
<feature type="compositionally biased region" description="Low complexity" evidence="4">
    <location>
        <begin position="204"/>
        <end position="213"/>
    </location>
</feature>
<dbReference type="AlphaFoldDB" id="A0A9P0A206"/>
<feature type="domain" description="C2H2-type" evidence="6">
    <location>
        <begin position="353"/>
        <end position="380"/>
    </location>
</feature>
<dbReference type="Gene3D" id="3.30.710.10">
    <property type="entry name" value="Potassium Channel Kv1.1, Chain A"/>
    <property type="match status" value="1"/>
</dbReference>
<feature type="region of interest" description="Disordered" evidence="4">
    <location>
        <begin position="188"/>
        <end position="224"/>
    </location>
</feature>
<keyword evidence="3" id="KW-0862">Zinc</keyword>
<dbReference type="PANTHER" id="PTHR23110:SF99">
    <property type="entry name" value="BROAD-COMPLEX CORE PROTEIN ISOFORM 6"/>
    <property type="match status" value="1"/>
</dbReference>
<sequence>MGSHEAYLLKWDNYLTHIVKEFHSFKTGNELVDVTLSCQGKRIGAHKMLLSACSPYFKDLFRENPCKHPIVIIQNVKFEDLEAILKFIYHGEVEIADSHLVSFLTTAELLEVKGLVDCDRNPNNTTKGSSVYSPDTLTSPSEAPKSKEIDPSPDVKSLAPHTPVTSHFNHSPKKRKLSKTVCDLLESENSSKQSHIPTQKADSSDINPNSSSSCGEDSGPGEEVGRNLIKSESIEIFRVVPHEFLDDPVEVFSNTLKRKLDPAKDRIDNRKTTVVSSEFTRCSPKFLNPPFDQNSNRHDFELELMQVKEEGDLTDEVDDTLSNASESPIKDLSNFEASTSDSLNTSTGCEDRFTCKICGNAYKHFNSLSSHMKKHKGQTVCPLCFKALSTRSKLRRHLILNHSVHPNDAANMIPLYSRGPSSTKISLNSFIST</sequence>
<evidence type="ECO:0000313" key="7">
    <source>
        <dbReference type="EMBL" id="CAH0381811.1"/>
    </source>
</evidence>
<feature type="compositionally biased region" description="Polar residues" evidence="4">
    <location>
        <begin position="188"/>
        <end position="201"/>
    </location>
</feature>
<dbReference type="InterPro" id="IPR000210">
    <property type="entry name" value="BTB/POZ_dom"/>
</dbReference>
<evidence type="ECO:0000256" key="3">
    <source>
        <dbReference type="PROSITE-ProRule" id="PRU00042"/>
    </source>
</evidence>
<dbReference type="KEGG" id="btab:109043177"/>
<dbReference type="SMART" id="SM00225">
    <property type="entry name" value="BTB"/>
    <property type="match status" value="1"/>
</dbReference>
<dbReference type="SMART" id="SM00355">
    <property type="entry name" value="ZnF_C2H2"/>
    <property type="match status" value="2"/>
</dbReference>
<dbReference type="InterPro" id="IPR036236">
    <property type="entry name" value="Znf_C2H2_sf"/>
</dbReference>
<keyword evidence="2" id="KW-0539">Nucleus</keyword>